<proteinExistence type="predicted"/>
<reference evidence="2 3" key="1">
    <citation type="submission" date="2019-02" db="EMBL/GenBank/DDBJ databases">
        <title>Deep-cultivation of Planctomycetes and their phenomic and genomic characterization uncovers novel biology.</title>
        <authorList>
            <person name="Wiegand S."/>
            <person name="Jogler M."/>
            <person name="Boedeker C."/>
            <person name="Pinto D."/>
            <person name="Vollmers J."/>
            <person name="Rivas-Marin E."/>
            <person name="Kohn T."/>
            <person name="Peeters S.H."/>
            <person name="Heuer A."/>
            <person name="Rast P."/>
            <person name="Oberbeckmann S."/>
            <person name="Bunk B."/>
            <person name="Jeske O."/>
            <person name="Meyerdierks A."/>
            <person name="Storesund J.E."/>
            <person name="Kallscheuer N."/>
            <person name="Luecker S."/>
            <person name="Lage O.M."/>
            <person name="Pohl T."/>
            <person name="Merkel B.J."/>
            <person name="Hornburger P."/>
            <person name="Mueller R.-W."/>
            <person name="Bruemmer F."/>
            <person name="Labrenz M."/>
            <person name="Spormann A.M."/>
            <person name="Op den Camp H."/>
            <person name="Overmann J."/>
            <person name="Amann R."/>
            <person name="Jetten M.S.M."/>
            <person name="Mascher T."/>
            <person name="Medema M.H."/>
            <person name="Devos D.P."/>
            <person name="Kaster A.-K."/>
            <person name="Ovreas L."/>
            <person name="Rohde M."/>
            <person name="Galperin M.Y."/>
            <person name="Jogler C."/>
        </authorList>
    </citation>
    <scope>NUCLEOTIDE SEQUENCE [LARGE SCALE GENOMIC DNA]</scope>
    <source>
        <strain evidence="2 3">EC9</strain>
    </source>
</reference>
<dbReference type="Proteomes" id="UP000319557">
    <property type="component" value="Chromosome"/>
</dbReference>
<accession>A0A517M6A0</accession>
<keyword evidence="1" id="KW-0813">Transport</keyword>
<dbReference type="KEGG" id="ruv:EC9_46090"/>
<evidence type="ECO:0000313" key="3">
    <source>
        <dbReference type="Proteomes" id="UP000319557"/>
    </source>
</evidence>
<dbReference type="GO" id="GO:0015679">
    <property type="term" value="P:plasma membrane copper ion transport"/>
    <property type="evidence" value="ECO:0007669"/>
    <property type="project" value="TreeGrafter"/>
</dbReference>
<organism evidence="2 3">
    <name type="scientific">Rosistilla ulvae</name>
    <dbReference type="NCBI Taxonomy" id="1930277"/>
    <lineage>
        <taxon>Bacteria</taxon>
        <taxon>Pseudomonadati</taxon>
        <taxon>Planctomycetota</taxon>
        <taxon>Planctomycetia</taxon>
        <taxon>Pirellulales</taxon>
        <taxon>Pirellulaceae</taxon>
        <taxon>Rosistilla</taxon>
    </lineage>
</organism>
<name>A0A517M6A0_9BACT</name>
<sequence>MGLRGKMQVIMQHAPSFTKLLLGLAIAAGVAFATWYFREALPFPGRVPVAAKESPPQPTLEKQTILEISAQARKNLGLQSMPARPQTYWRSLQIPGKLADRPGVSDRGVTSPAVSVVTEIHISPGDAIRPGELLFTLRLFSEYLQAAQTQLFKAKQETSIIQADIDRVSDAVTSGAVVRSKMIELQGNLRRQQILIEAARQDLRSRGLDSAQIEQIESGSFLSTVEVRAPEALPSVPLTETNADRAARSIQPVQQARFDSSSSRAPEFAFEVQELLVELGQQVQAGQPLATLANHQALYVVGHAFKREAPFLEQAAQEGRAIDLEFADDATDQWPELEQRFEIRHLSNAIDTNSRTFDFFIPLRNQSRAYQKAEQTFLVWRFRPGQRVRLHVPVEKLENVLVLPAAAVVRDGPEAYVFMQNGDLFKRLPVHVLHEDRQSIVLANDGSVTPGTYLAQNAAASLNRVLRSQAASGQQVGVHVHPDGTVHAAH</sequence>
<dbReference type="GO" id="GO:0060003">
    <property type="term" value="P:copper ion export"/>
    <property type="evidence" value="ECO:0007669"/>
    <property type="project" value="TreeGrafter"/>
</dbReference>
<dbReference type="AlphaFoldDB" id="A0A517M6A0"/>
<dbReference type="Gene3D" id="2.40.50.100">
    <property type="match status" value="2"/>
</dbReference>
<dbReference type="PANTHER" id="PTHR30097">
    <property type="entry name" value="CATION EFFLUX SYSTEM PROTEIN CUSB"/>
    <property type="match status" value="1"/>
</dbReference>
<keyword evidence="3" id="KW-1185">Reference proteome</keyword>
<dbReference type="GO" id="GO:0030313">
    <property type="term" value="C:cell envelope"/>
    <property type="evidence" value="ECO:0007669"/>
    <property type="project" value="TreeGrafter"/>
</dbReference>
<dbReference type="PANTHER" id="PTHR30097:SF4">
    <property type="entry name" value="SLR6042 PROTEIN"/>
    <property type="match status" value="1"/>
</dbReference>
<dbReference type="InterPro" id="IPR051909">
    <property type="entry name" value="MFP_Cation_Efflux"/>
</dbReference>
<evidence type="ECO:0000313" key="2">
    <source>
        <dbReference type="EMBL" id="QDS90401.1"/>
    </source>
</evidence>
<dbReference type="EMBL" id="CP036261">
    <property type="protein sequence ID" value="QDS90401.1"/>
    <property type="molecule type" value="Genomic_DNA"/>
</dbReference>
<protein>
    <submittedName>
        <fullName evidence="2">Uncharacterized protein</fullName>
    </submittedName>
</protein>
<dbReference type="Gene3D" id="1.10.287.470">
    <property type="entry name" value="Helix hairpin bin"/>
    <property type="match status" value="1"/>
</dbReference>
<evidence type="ECO:0000256" key="1">
    <source>
        <dbReference type="ARBA" id="ARBA00022448"/>
    </source>
</evidence>
<gene>
    <name evidence="2" type="ORF">EC9_46090</name>
</gene>